<evidence type="ECO:0000313" key="7">
    <source>
        <dbReference type="Proteomes" id="UP000319852"/>
    </source>
</evidence>
<dbReference type="FunFam" id="1.10.10.10:FF:000001">
    <property type="entry name" value="LysR family transcriptional regulator"/>
    <property type="match status" value="1"/>
</dbReference>
<dbReference type="GO" id="GO:0005829">
    <property type="term" value="C:cytosol"/>
    <property type="evidence" value="ECO:0007669"/>
    <property type="project" value="TreeGrafter"/>
</dbReference>
<dbReference type="GO" id="GO:0003700">
    <property type="term" value="F:DNA-binding transcription factor activity"/>
    <property type="evidence" value="ECO:0007669"/>
    <property type="project" value="InterPro"/>
</dbReference>
<dbReference type="GO" id="GO:0003677">
    <property type="term" value="F:DNA binding"/>
    <property type="evidence" value="ECO:0007669"/>
    <property type="project" value="UniProtKB-KW"/>
</dbReference>
<dbReference type="PANTHER" id="PTHR30419">
    <property type="entry name" value="HTH-TYPE TRANSCRIPTIONAL REGULATOR YBHD"/>
    <property type="match status" value="1"/>
</dbReference>
<gene>
    <name evidence="6" type="primary">gbpR</name>
    <name evidence="6" type="ORF">HG15A2_08310</name>
</gene>
<feature type="domain" description="HTH lysR-type" evidence="5">
    <location>
        <begin position="25"/>
        <end position="82"/>
    </location>
</feature>
<accession>A0A517MRQ7</accession>
<dbReference type="PROSITE" id="PS50931">
    <property type="entry name" value="HTH_LYSR"/>
    <property type="match status" value="1"/>
</dbReference>
<dbReference type="InterPro" id="IPR036388">
    <property type="entry name" value="WH-like_DNA-bd_sf"/>
</dbReference>
<dbReference type="AlphaFoldDB" id="A0A517MRQ7"/>
<dbReference type="Pfam" id="PF00126">
    <property type="entry name" value="HTH_1"/>
    <property type="match status" value="1"/>
</dbReference>
<evidence type="ECO:0000313" key="6">
    <source>
        <dbReference type="EMBL" id="QDS97568.1"/>
    </source>
</evidence>
<dbReference type="SUPFAM" id="SSF53850">
    <property type="entry name" value="Periplasmic binding protein-like II"/>
    <property type="match status" value="1"/>
</dbReference>
<sequence length="325" mass="36018">MLIRFDSLGESLLHPPGIGTYLHMIELRDLQNLLSIDAHRHFGRAAEAVGLSQSALTKSLQRLEKELGVRLFDRSSTRVEPTTVGQEVLDRANQIALGVTELQRSVDLLRGVKIGAINVGVGPAMAESHLSSALARLVDEHPLTRISVRVDHWQQLSAWLLSGEIDLFIADLSESTGDERIESIPLPAEEIAWYCRAGHPLAERDRVSRSDLVRFPIVSPRFPQWAINWFAAEESSEGPEERAPLPTLECENYAMLKRIVLSSDSISAALPTTIRYELEREQVVILPVDAPKLVTHAGVAYLRHRSPSPLVTKAIEVIMSLASRA</sequence>
<evidence type="ECO:0000256" key="4">
    <source>
        <dbReference type="ARBA" id="ARBA00023163"/>
    </source>
</evidence>
<evidence type="ECO:0000259" key="5">
    <source>
        <dbReference type="PROSITE" id="PS50931"/>
    </source>
</evidence>
<evidence type="ECO:0000256" key="3">
    <source>
        <dbReference type="ARBA" id="ARBA00023125"/>
    </source>
</evidence>
<evidence type="ECO:0000256" key="2">
    <source>
        <dbReference type="ARBA" id="ARBA00023015"/>
    </source>
</evidence>
<keyword evidence="7" id="KW-1185">Reference proteome</keyword>
<dbReference type="Gene3D" id="3.40.190.290">
    <property type="match status" value="1"/>
</dbReference>
<comment type="similarity">
    <text evidence="1">Belongs to the LysR transcriptional regulatory family.</text>
</comment>
<dbReference type="InterPro" id="IPR036390">
    <property type="entry name" value="WH_DNA-bd_sf"/>
</dbReference>
<dbReference type="CDD" id="cd05466">
    <property type="entry name" value="PBP2_LTTR_substrate"/>
    <property type="match status" value="1"/>
</dbReference>
<dbReference type="PANTHER" id="PTHR30419:SF30">
    <property type="entry name" value="LYSR FAMILY TRANSCRIPTIONAL REGULATOR"/>
    <property type="match status" value="1"/>
</dbReference>
<dbReference type="SUPFAM" id="SSF46785">
    <property type="entry name" value="Winged helix' DNA-binding domain"/>
    <property type="match status" value="1"/>
</dbReference>
<dbReference type="InterPro" id="IPR000847">
    <property type="entry name" value="LysR_HTH_N"/>
</dbReference>
<protein>
    <submittedName>
        <fullName evidence="6">HTH-type transcriptional regulator GbpR</fullName>
    </submittedName>
</protein>
<dbReference type="EMBL" id="CP036263">
    <property type="protein sequence ID" value="QDS97568.1"/>
    <property type="molecule type" value="Genomic_DNA"/>
</dbReference>
<keyword evidence="2" id="KW-0805">Transcription regulation</keyword>
<dbReference type="KEGG" id="amob:HG15A2_08310"/>
<keyword evidence="3" id="KW-0238">DNA-binding</keyword>
<name>A0A517MRQ7_9BACT</name>
<evidence type="ECO:0000256" key="1">
    <source>
        <dbReference type="ARBA" id="ARBA00009437"/>
    </source>
</evidence>
<reference evidence="6 7" key="1">
    <citation type="submission" date="2019-02" db="EMBL/GenBank/DDBJ databases">
        <title>Deep-cultivation of Planctomycetes and their phenomic and genomic characterization uncovers novel biology.</title>
        <authorList>
            <person name="Wiegand S."/>
            <person name="Jogler M."/>
            <person name="Boedeker C."/>
            <person name="Pinto D."/>
            <person name="Vollmers J."/>
            <person name="Rivas-Marin E."/>
            <person name="Kohn T."/>
            <person name="Peeters S.H."/>
            <person name="Heuer A."/>
            <person name="Rast P."/>
            <person name="Oberbeckmann S."/>
            <person name="Bunk B."/>
            <person name="Jeske O."/>
            <person name="Meyerdierks A."/>
            <person name="Storesund J.E."/>
            <person name="Kallscheuer N."/>
            <person name="Luecker S."/>
            <person name="Lage O.M."/>
            <person name="Pohl T."/>
            <person name="Merkel B.J."/>
            <person name="Hornburger P."/>
            <person name="Mueller R.-W."/>
            <person name="Bruemmer F."/>
            <person name="Labrenz M."/>
            <person name="Spormann A.M."/>
            <person name="Op den Camp H."/>
            <person name="Overmann J."/>
            <person name="Amann R."/>
            <person name="Jetten M.S.M."/>
            <person name="Mascher T."/>
            <person name="Medema M.H."/>
            <person name="Devos D.P."/>
            <person name="Kaster A.-K."/>
            <person name="Ovreas L."/>
            <person name="Rohde M."/>
            <person name="Galperin M.Y."/>
            <person name="Jogler C."/>
        </authorList>
    </citation>
    <scope>NUCLEOTIDE SEQUENCE [LARGE SCALE GENOMIC DNA]</scope>
    <source>
        <strain evidence="6 7">HG15A2</strain>
    </source>
</reference>
<keyword evidence="4" id="KW-0804">Transcription</keyword>
<dbReference type="Gene3D" id="1.10.10.10">
    <property type="entry name" value="Winged helix-like DNA-binding domain superfamily/Winged helix DNA-binding domain"/>
    <property type="match status" value="1"/>
</dbReference>
<dbReference type="Proteomes" id="UP000319852">
    <property type="component" value="Chromosome"/>
</dbReference>
<dbReference type="Pfam" id="PF03466">
    <property type="entry name" value="LysR_substrate"/>
    <property type="match status" value="1"/>
</dbReference>
<dbReference type="PRINTS" id="PR00039">
    <property type="entry name" value="HTHLYSR"/>
</dbReference>
<proteinExistence type="inferred from homology"/>
<dbReference type="InterPro" id="IPR050950">
    <property type="entry name" value="HTH-type_LysR_regulators"/>
</dbReference>
<dbReference type="InterPro" id="IPR005119">
    <property type="entry name" value="LysR_subst-bd"/>
</dbReference>
<organism evidence="6 7">
    <name type="scientific">Adhaeretor mobilis</name>
    <dbReference type="NCBI Taxonomy" id="1930276"/>
    <lineage>
        <taxon>Bacteria</taxon>
        <taxon>Pseudomonadati</taxon>
        <taxon>Planctomycetota</taxon>
        <taxon>Planctomycetia</taxon>
        <taxon>Pirellulales</taxon>
        <taxon>Lacipirellulaceae</taxon>
        <taxon>Adhaeretor</taxon>
    </lineage>
</organism>